<protein>
    <submittedName>
        <fullName evidence="3">Uncharacterized protein</fullName>
    </submittedName>
</protein>
<feature type="transmembrane region" description="Helical" evidence="2">
    <location>
        <begin position="80"/>
        <end position="98"/>
    </location>
</feature>
<comment type="caution">
    <text evidence="3">The sequence shown here is derived from an EMBL/GenBank/DDBJ whole genome shotgun (WGS) entry which is preliminary data.</text>
</comment>
<feature type="compositionally biased region" description="Basic and acidic residues" evidence="1">
    <location>
        <begin position="55"/>
        <end position="70"/>
    </location>
</feature>
<proteinExistence type="predicted"/>
<sequence>MNAINDLTDSNPKSDTAAEGMTSGGVSAPSSESSERRKNSATVTQNATLEGAEQVNKENKTDKKSHDKPPKKGLKKSTIWTLRITVVTLILSCFFSFVSELASTKAHFSIMIILLFFLISLSIAADAVGVAATSCDLAPLLAMASRKEPGSKQAIMLVKNAERVSNICCDVIGDICSIVSGACTLAIVIKITEGLNETVSMVISIVMSGIVSAITVGGKSMFKNVAVNNSKELIILVARVLSVFSTKERKEKAKQKQKLEKAKNEASDKSDMPAIKADKHAVESGKAAESAAKQDDTKASQTHKK</sequence>
<dbReference type="Proteomes" id="UP000824094">
    <property type="component" value="Unassembled WGS sequence"/>
</dbReference>
<gene>
    <name evidence="3" type="ORF">IAB05_00475</name>
</gene>
<evidence type="ECO:0000313" key="4">
    <source>
        <dbReference type="Proteomes" id="UP000824094"/>
    </source>
</evidence>
<name>A0A9D1MG78_9FIRM</name>
<feature type="transmembrane region" description="Helical" evidence="2">
    <location>
        <begin position="110"/>
        <end position="143"/>
    </location>
</feature>
<dbReference type="AlphaFoldDB" id="A0A9D1MG78"/>
<feature type="region of interest" description="Disordered" evidence="1">
    <location>
        <begin position="1"/>
        <end position="73"/>
    </location>
</feature>
<evidence type="ECO:0000313" key="3">
    <source>
        <dbReference type="EMBL" id="HIU59845.1"/>
    </source>
</evidence>
<feature type="transmembrane region" description="Helical" evidence="2">
    <location>
        <begin position="201"/>
        <end position="222"/>
    </location>
</feature>
<feature type="region of interest" description="Disordered" evidence="1">
    <location>
        <begin position="250"/>
        <end position="305"/>
    </location>
</feature>
<organism evidence="3 4">
    <name type="scientific">Candidatus Stercoripulliclostridium merdigallinarum</name>
    <dbReference type="NCBI Taxonomy" id="2840951"/>
    <lineage>
        <taxon>Bacteria</taxon>
        <taxon>Bacillati</taxon>
        <taxon>Bacillota</taxon>
        <taxon>Clostridia</taxon>
        <taxon>Eubacteriales</taxon>
        <taxon>Candidatus Stercoripulliclostridium</taxon>
    </lineage>
</organism>
<keyword evidence="2" id="KW-1133">Transmembrane helix</keyword>
<evidence type="ECO:0000256" key="2">
    <source>
        <dbReference type="SAM" id="Phobius"/>
    </source>
</evidence>
<reference evidence="3" key="2">
    <citation type="journal article" date="2021" name="PeerJ">
        <title>Extensive microbial diversity within the chicken gut microbiome revealed by metagenomics and culture.</title>
        <authorList>
            <person name="Gilroy R."/>
            <person name="Ravi A."/>
            <person name="Getino M."/>
            <person name="Pursley I."/>
            <person name="Horton D.L."/>
            <person name="Alikhan N.F."/>
            <person name="Baker D."/>
            <person name="Gharbi K."/>
            <person name="Hall N."/>
            <person name="Watson M."/>
            <person name="Adriaenssens E.M."/>
            <person name="Foster-Nyarko E."/>
            <person name="Jarju S."/>
            <person name="Secka A."/>
            <person name="Antonio M."/>
            <person name="Oren A."/>
            <person name="Chaudhuri R.R."/>
            <person name="La Ragione R."/>
            <person name="Hildebrand F."/>
            <person name="Pallen M.J."/>
        </authorList>
    </citation>
    <scope>NUCLEOTIDE SEQUENCE</scope>
    <source>
        <strain evidence="3">18911</strain>
    </source>
</reference>
<dbReference type="EMBL" id="DVNF01000017">
    <property type="protein sequence ID" value="HIU59845.1"/>
    <property type="molecule type" value="Genomic_DNA"/>
</dbReference>
<feature type="compositionally biased region" description="Basic and acidic residues" evidence="1">
    <location>
        <begin position="257"/>
        <end position="283"/>
    </location>
</feature>
<keyword evidence="2" id="KW-0472">Membrane</keyword>
<accession>A0A9D1MG78</accession>
<feature type="transmembrane region" description="Helical" evidence="2">
    <location>
        <begin position="164"/>
        <end position="189"/>
    </location>
</feature>
<evidence type="ECO:0000256" key="1">
    <source>
        <dbReference type="SAM" id="MobiDB-lite"/>
    </source>
</evidence>
<reference evidence="3" key="1">
    <citation type="submission" date="2020-10" db="EMBL/GenBank/DDBJ databases">
        <authorList>
            <person name="Gilroy R."/>
        </authorList>
    </citation>
    <scope>NUCLEOTIDE SEQUENCE</scope>
    <source>
        <strain evidence="3">18911</strain>
    </source>
</reference>
<feature type="compositionally biased region" description="Polar residues" evidence="1">
    <location>
        <begin position="1"/>
        <end position="14"/>
    </location>
</feature>
<keyword evidence="2" id="KW-0812">Transmembrane</keyword>